<dbReference type="PANTHER" id="PTHR24252:SF7">
    <property type="entry name" value="HYALIN"/>
    <property type="match status" value="1"/>
</dbReference>
<dbReference type="PRINTS" id="PR00722">
    <property type="entry name" value="CHYMOTRYPSIN"/>
</dbReference>
<evidence type="ECO:0000256" key="1">
    <source>
        <dbReference type="ARBA" id="ARBA00023157"/>
    </source>
</evidence>
<dbReference type="WBParaSite" id="PDA_v2.g23563.t1">
    <property type="protein sequence ID" value="PDA_v2.g23563.t1"/>
    <property type="gene ID" value="PDA_v2.g23563"/>
</dbReference>
<dbReference type="PANTHER" id="PTHR24252">
    <property type="entry name" value="ACROSIN-RELATED"/>
    <property type="match status" value="1"/>
</dbReference>
<dbReference type="PROSITE" id="PS00134">
    <property type="entry name" value="TRYPSIN_HIS"/>
    <property type="match status" value="1"/>
</dbReference>
<dbReference type="AlphaFoldDB" id="A0A914PXK6"/>
<dbReference type="InterPro" id="IPR018114">
    <property type="entry name" value="TRYPSIN_HIS"/>
</dbReference>
<reference evidence="5" key="1">
    <citation type="submission" date="2022-11" db="UniProtKB">
        <authorList>
            <consortium name="WormBaseParasite"/>
        </authorList>
    </citation>
    <scope>IDENTIFICATION</scope>
</reference>
<dbReference type="PROSITE" id="PS50240">
    <property type="entry name" value="TRYPSIN_DOM"/>
    <property type="match status" value="1"/>
</dbReference>
<dbReference type="InterPro" id="IPR043504">
    <property type="entry name" value="Peptidase_S1_PA_chymotrypsin"/>
</dbReference>
<evidence type="ECO:0000256" key="2">
    <source>
        <dbReference type="RuleBase" id="RU363034"/>
    </source>
</evidence>
<organism evidence="4 5">
    <name type="scientific">Panagrolaimus davidi</name>
    <dbReference type="NCBI Taxonomy" id="227884"/>
    <lineage>
        <taxon>Eukaryota</taxon>
        <taxon>Metazoa</taxon>
        <taxon>Ecdysozoa</taxon>
        <taxon>Nematoda</taxon>
        <taxon>Chromadorea</taxon>
        <taxon>Rhabditida</taxon>
        <taxon>Tylenchina</taxon>
        <taxon>Panagrolaimomorpha</taxon>
        <taxon>Panagrolaimoidea</taxon>
        <taxon>Panagrolaimidae</taxon>
        <taxon>Panagrolaimus</taxon>
    </lineage>
</organism>
<keyword evidence="2" id="KW-0645">Protease</keyword>
<dbReference type="GO" id="GO:0006508">
    <property type="term" value="P:proteolysis"/>
    <property type="evidence" value="ECO:0007669"/>
    <property type="project" value="UniProtKB-KW"/>
</dbReference>
<keyword evidence="2" id="KW-0378">Hydrolase</keyword>
<evidence type="ECO:0000313" key="4">
    <source>
        <dbReference type="Proteomes" id="UP000887578"/>
    </source>
</evidence>
<dbReference type="SMART" id="SM00020">
    <property type="entry name" value="Tryp_SPc"/>
    <property type="match status" value="1"/>
</dbReference>
<name>A0A914PXK6_9BILA</name>
<feature type="domain" description="Peptidase S1" evidence="3">
    <location>
        <begin position="35"/>
        <end position="270"/>
    </location>
</feature>
<accession>A0A914PXK6</accession>
<dbReference type="InterPro" id="IPR001254">
    <property type="entry name" value="Trypsin_dom"/>
</dbReference>
<keyword evidence="4" id="KW-1185">Reference proteome</keyword>
<dbReference type="InterPro" id="IPR033116">
    <property type="entry name" value="TRYPSIN_SER"/>
</dbReference>
<dbReference type="Gene3D" id="2.40.10.10">
    <property type="entry name" value="Trypsin-like serine proteases"/>
    <property type="match status" value="1"/>
</dbReference>
<dbReference type="SUPFAM" id="SSF50494">
    <property type="entry name" value="Trypsin-like serine proteases"/>
    <property type="match status" value="1"/>
</dbReference>
<keyword evidence="2" id="KW-0720">Serine protease</keyword>
<evidence type="ECO:0000313" key="5">
    <source>
        <dbReference type="WBParaSite" id="PDA_v2.g23563.t1"/>
    </source>
</evidence>
<protein>
    <submittedName>
        <fullName evidence="5">Peptidase S1 domain-containing protein</fullName>
    </submittedName>
</protein>
<evidence type="ECO:0000259" key="3">
    <source>
        <dbReference type="PROSITE" id="PS50240"/>
    </source>
</evidence>
<sequence length="276" mass="30515">MLKFPSKTTKAEESKNVCGISPALEKYNSNNTDKTIEGPVSKEGDWPWVVSLNSEGEGCTSTLIGEKWILTAAHCVTAGGQNTPNEKATAFAGSNEYLKGQNIPVEKIFVHSGWNWTTLSDDIALIKVSKVTFNDKIHPICLSSKLTNAPKNNSIAVGWGKTWDGHHSNFTRLLHEDIIPIQPWQHCTDLENHEPINPKKEICAGKGMHSVYHGDSGGPLMVIVNNRFYEIGITSWGLPAEDSQINENSDFEDIFTLIPAYCNWITETTNGEVKCE</sequence>
<dbReference type="Proteomes" id="UP000887578">
    <property type="component" value="Unplaced"/>
</dbReference>
<proteinExistence type="predicted"/>
<dbReference type="Pfam" id="PF00089">
    <property type="entry name" value="Trypsin"/>
    <property type="match status" value="1"/>
</dbReference>
<dbReference type="PROSITE" id="PS00135">
    <property type="entry name" value="TRYPSIN_SER"/>
    <property type="match status" value="1"/>
</dbReference>
<dbReference type="GO" id="GO:0004252">
    <property type="term" value="F:serine-type endopeptidase activity"/>
    <property type="evidence" value="ECO:0007669"/>
    <property type="project" value="InterPro"/>
</dbReference>
<keyword evidence="1" id="KW-1015">Disulfide bond</keyword>
<dbReference type="InterPro" id="IPR001314">
    <property type="entry name" value="Peptidase_S1A"/>
</dbReference>
<dbReference type="InterPro" id="IPR009003">
    <property type="entry name" value="Peptidase_S1_PA"/>
</dbReference>
<dbReference type="CDD" id="cd00190">
    <property type="entry name" value="Tryp_SPc"/>
    <property type="match status" value="1"/>
</dbReference>
<dbReference type="FunFam" id="2.40.10.10:FF:000068">
    <property type="entry name" value="transmembrane protease serine 2"/>
    <property type="match status" value="1"/>
</dbReference>